<accession>A0A2S8G076</accession>
<dbReference type="AlphaFoldDB" id="A0A2S8G076"/>
<dbReference type="OrthoDB" id="1825624at2"/>
<dbReference type="RefSeq" id="WP_105329096.1">
    <property type="nucleotide sequence ID" value="NZ_PUHY01000005.1"/>
</dbReference>
<dbReference type="InterPro" id="IPR045941">
    <property type="entry name" value="DUF6361"/>
</dbReference>
<gene>
    <name evidence="1" type="ORF">C5Y83_07855</name>
</gene>
<organism evidence="1 2">
    <name type="scientific">Blastopirellula marina</name>
    <dbReference type="NCBI Taxonomy" id="124"/>
    <lineage>
        <taxon>Bacteria</taxon>
        <taxon>Pseudomonadati</taxon>
        <taxon>Planctomycetota</taxon>
        <taxon>Planctomycetia</taxon>
        <taxon>Pirellulales</taxon>
        <taxon>Pirellulaceae</taxon>
        <taxon>Blastopirellula</taxon>
    </lineage>
</organism>
<comment type="caution">
    <text evidence="1">The sequence shown here is derived from an EMBL/GenBank/DDBJ whole genome shotgun (WGS) entry which is preliminary data.</text>
</comment>
<dbReference type="EMBL" id="PUHY01000005">
    <property type="protein sequence ID" value="PQO37847.1"/>
    <property type="molecule type" value="Genomic_DNA"/>
</dbReference>
<evidence type="ECO:0000313" key="2">
    <source>
        <dbReference type="Proteomes" id="UP000238322"/>
    </source>
</evidence>
<name>A0A2S8G076_9BACT</name>
<evidence type="ECO:0000313" key="1">
    <source>
        <dbReference type="EMBL" id="PQO37847.1"/>
    </source>
</evidence>
<dbReference type="Proteomes" id="UP000238322">
    <property type="component" value="Unassembled WGS sequence"/>
</dbReference>
<protein>
    <submittedName>
        <fullName evidence="1">Uncharacterized protein</fullName>
    </submittedName>
</protein>
<proteinExistence type="predicted"/>
<reference evidence="1 2" key="1">
    <citation type="submission" date="2018-02" db="EMBL/GenBank/DDBJ databases">
        <title>Comparative genomes isolates from brazilian mangrove.</title>
        <authorList>
            <person name="Araujo J.E."/>
            <person name="Taketani R.G."/>
            <person name="Silva M.C.P."/>
            <person name="Loureco M.V."/>
            <person name="Andreote F.D."/>
        </authorList>
    </citation>
    <scope>NUCLEOTIDE SEQUENCE [LARGE SCALE GENOMIC DNA]</scope>
    <source>
        <strain evidence="1 2">Hex-1 MGV</strain>
    </source>
</reference>
<dbReference type="Pfam" id="PF19888">
    <property type="entry name" value="DUF6361"/>
    <property type="match status" value="1"/>
</dbReference>
<sequence length="425" mass="48649">MAAIGWIDFSSEHRDKVRTVIDLLRKKGVIDELGIGVIRDSLADRMFPGISTIQTRAKYFTLTALLIREYLDLPRREKDKLSLEAHFREREKACRIQLVQRYGSSAESLGIFGVSFGESTDRDVLRPPSSAYWNGLRVFGFVRTRLSLPEFSRKLSKPQSLQDLLQDTSHLKGDDVDADPQTLPTVRAPQISANYWDDLAITLTATEAEFLKQQITSNVPTSFLGQILLDDEATDQVVQLEPNARFMDLAELPFVKDLGSIDLKRTISHARDFWKILRGAHIRYNWLLQKRFGQPSLLATRQQDWEAWVDEMQQFEWAQWNTDFLWEVVEQHGSKPKADTRNFVNGWIQQARSAIPNTAACDELVGFQERAIKGPRARLRPYAKDVDIGEWVGLKGLDFRFSQVRDLVRDIRRGESGEADPDAGR</sequence>